<feature type="compositionally biased region" description="Polar residues" evidence="2">
    <location>
        <begin position="277"/>
        <end position="290"/>
    </location>
</feature>
<proteinExistence type="predicted"/>
<dbReference type="EMBL" id="JANPWB010000006">
    <property type="protein sequence ID" value="KAJ1178964.1"/>
    <property type="molecule type" value="Genomic_DNA"/>
</dbReference>
<comment type="caution">
    <text evidence="3">The sequence shown here is derived from an EMBL/GenBank/DDBJ whole genome shotgun (WGS) entry which is preliminary data.</text>
</comment>
<dbReference type="Proteomes" id="UP001066276">
    <property type="component" value="Chromosome 3_2"/>
</dbReference>
<name>A0AAV7TRY2_PLEWA</name>
<accession>A0AAV7TRY2</accession>
<feature type="region of interest" description="Disordered" evidence="2">
    <location>
        <begin position="177"/>
        <end position="203"/>
    </location>
</feature>
<organism evidence="3 4">
    <name type="scientific">Pleurodeles waltl</name>
    <name type="common">Iberian ribbed newt</name>
    <dbReference type="NCBI Taxonomy" id="8319"/>
    <lineage>
        <taxon>Eukaryota</taxon>
        <taxon>Metazoa</taxon>
        <taxon>Chordata</taxon>
        <taxon>Craniata</taxon>
        <taxon>Vertebrata</taxon>
        <taxon>Euteleostomi</taxon>
        <taxon>Amphibia</taxon>
        <taxon>Batrachia</taxon>
        <taxon>Caudata</taxon>
        <taxon>Salamandroidea</taxon>
        <taxon>Salamandridae</taxon>
        <taxon>Pleurodelinae</taxon>
        <taxon>Pleurodeles</taxon>
    </lineage>
</organism>
<feature type="compositionally biased region" description="Polar residues" evidence="2">
    <location>
        <begin position="323"/>
        <end position="333"/>
    </location>
</feature>
<keyword evidence="1" id="KW-0238">DNA-binding</keyword>
<feature type="compositionally biased region" description="Polar residues" evidence="2">
    <location>
        <begin position="262"/>
        <end position="271"/>
    </location>
</feature>
<dbReference type="Gene3D" id="1.10.150.130">
    <property type="match status" value="1"/>
</dbReference>
<dbReference type="GO" id="GO:0003677">
    <property type="term" value="F:DNA binding"/>
    <property type="evidence" value="ECO:0007669"/>
    <property type="project" value="UniProtKB-KW"/>
</dbReference>
<evidence type="ECO:0000313" key="4">
    <source>
        <dbReference type="Proteomes" id="UP001066276"/>
    </source>
</evidence>
<dbReference type="PANTHER" id="PTHR33066">
    <property type="entry name" value="INTEGRASE_SAM-LIKE_N DOMAIN-CONTAINING PROTEIN"/>
    <property type="match status" value="1"/>
</dbReference>
<dbReference type="SUPFAM" id="SSF47823">
    <property type="entry name" value="lambda integrase-like, N-terminal domain"/>
    <property type="match status" value="1"/>
</dbReference>
<evidence type="ECO:0000313" key="3">
    <source>
        <dbReference type="EMBL" id="KAJ1178964.1"/>
    </source>
</evidence>
<feature type="region of interest" description="Disordered" evidence="2">
    <location>
        <begin position="323"/>
        <end position="359"/>
    </location>
</feature>
<evidence type="ECO:0000256" key="2">
    <source>
        <dbReference type="SAM" id="MobiDB-lite"/>
    </source>
</evidence>
<feature type="region of interest" description="Disordered" evidence="2">
    <location>
        <begin position="416"/>
        <end position="471"/>
    </location>
</feature>
<feature type="region of interest" description="Disordered" evidence="2">
    <location>
        <begin position="725"/>
        <end position="753"/>
    </location>
</feature>
<dbReference type="PANTHER" id="PTHR33066:SF2">
    <property type="entry name" value="FILAGGRIN-2-LIKE"/>
    <property type="match status" value="1"/>
</dbReference>
<protein>
    <submittedName>
        <fullName evidence="3">Uncharacterized protein</fullName>
    </submittedName>
</protein>
<feature type="compositionally biased region" description="Polar residues" evidence="2">
    <location>
        <begin position="416"/>
        <end position="437"/>
    </location>
</feature>
<evidence type="ECO:0000256" key="1">
    <source>
        <dbReference type="ARBA" id="ARBA00023125"/>
    </source>
</evidence>
<feature type="compositionally biased region" description="Polar residues" evidence="2">
    <location>
        <begin position="177"/>
        <end position="189"/>
    </location>
</feature>
<feature type="region of interest" description="Disordered" evidence="2">
    <location>
        <begin position="240"/>
        <end position="293"/>
    </location>
</feature>
<reference evidence="3" key="1">
    <citation type="journal article" date="2022" name="bioRxiv">
        <title>Sequencing and chromosome-scale assembly of the giantPleurodeles waltlgenome.</title>
        <authorList>
            <person name="Brown T."/>
            <person name="Elewa A."/>
            <person name="Iarovenko S."/>
            <person name="Subramanian E."/>
            <person name="Araus A.J."/>
            <person name="Petzold A."/>
            <person name="Susuki M."/>
            <person name="Suzuki K.-i.T."/>
            <person name="Hayashi T."/>
            <person name="Toyoda A."/>
            <person name="Oliveira C."/>
            <person name="Osipova E."/>
            <person name="Leigh N.D."/>
            <person name="Simon A."/>
            <person name="Yun M.H."/>
        </authorList>
    </citation>
    <scope>NUCLEOTIDE SEQUENCE</scope>
    <source>
        <strain evidence="3">20211129_DDA</strain>
        <tissue evidence="3">Liver</tissue>
    </source>
</reference>
<feature type="compositionally biased region" description="Low complexity" evidence="2">
    <location>
        <begin position="443"/>
        <end position="458"/>
    </location>
</feature>
<dbReference type="AlphaFoldDB" id="A0AAV7TRY2"/>
<sequence length="753" mass="82300">MCDRSLRRLLPYPSNQETSKIPKVHCRKTPLPICSSTVRPKISAKNFFQMHGGSSRPLEETANIRLSLSRRLAHKGLQLSRGTAAFPMDSTTATKTWSSSQSSEINSNTCSEVALLRGHCRYQARKGVSFGGTTVIDSPKVQTTAGKTSSHCKNNSFSTGLDGVLYPSGSQCSSPYETITGKSRGSVVSTEGRLGKQSPAVSSHPTIPQVVVFAQQSLGGDSVPTTTSISNHRNRCVTARMGGAHGTSSSPRRVVTERESLSHQPAGTSRSPPCAQSLPSLSENGNSPSSDRQRGHYVLREQTRRHQVQNFIQRGPDNLALASSQEPVASGNSPARHPECSSGCPQSGNKREPRMGTTRRRRSFHFRTLGYPFYRPIRNPRKQKMQKLRLQILPSRDTGECPMDKLVRGISLRLSTASPDSGSSPEAVQCSDQNDPNCSGVATPVVVPRPSSPVTQTTHQTTISPGPSHEVQRADISSQPLIIEFGSMAPELVQYGHLNLPQDCMEILREAKRPSTRSAYASKWKRFCIWCLHNNIDPVSCGEQSILPYLLSLAKSGLQLSSIKVHLAAITAYRKSPSQTSFFRIPIIKDFLEGLKKVFPPIRKPSPPWELNVVLSRLMLPPFEPIHKASLQHLTWKAAFLVAITSARRVSEIQALCAQEPYTVFHSAKVAPSAGTCEEMAESSGVPTAGGPVDKGGKKFDHHLQVPFLQEDGPDGGVVAAVEPVDSEEEEAEEEDIDNRDSVIQQYYPVTHR</sequence>
<dbReference type="InterPro" id="IPR010998">
    <property type="entry name" value="Integrase_recombinase_N"/>
</dbReference>
<gene>
    <name evidence="3" type="ORF">NDU88_004203</name>
</gene>
<keyword evidence="4" id="KW-1185">Reference proteome</keyword>
<feature type="compositionally biased region" description="Acidic residues" evidence="2">
    <location>
        <begin position="725"/>
        <end position="738"/>
    </location>
</feature>